<reference evidence="1" key="1">
    <citation type="submission" date="2020-11" db="EMBL/GenBank/DDBJ databases">
        <authorList>
            <person name="Whitehead M."/>
        </authorList>
    </citation>
    <scope>NUCLEOTIDE SEQUENCE</scope>
    <source>
        <strain evidence="1">EGII</strain>
    </source>
</reference>
<keyword evidence="2" id="KW-1185">Reference proteome</keyword>
<comment type="caution">
    <text evidence="1">The sequence shown here is derived from an EMBL/GenBank/DDBJ whole genome shotgun (WGS) entry which is preliminary data.</text>
</comment>
<evidence type="ECO:0000313" key="2">
    <source>
        <dbReference type="Proteomes" id="UP000606786"/>
    </source>
</evidence>
<dbReference type="EMBL" id="CAJHJT010000056">
    <property type="protein sequence ID" value="CAD7014099.1"/>
    <property type="molecule type" value="Genomic_DNA"/>
</dbReference>
<protein>
    <submittedName>
        <fullName evidence="1">(Mediterranean fruit fly) hypothetical protein</fullName>
    </submittedName>
</protein>
<evidence type="ECO:0000313" key="1">
    <source>
        <dbReference type="EMBL" id="CAD7014099.1"/>
    </source>
</evidence>
<dbReference type="Proteomes" id="UP000606786">
    <property type="component" value="Unassembled WGS sequence"/>
</dbReference>
<organism evidence="1 2">
    <name type="scientific">Ceratitis capitata</name>
    <name type="common">Mediterranean fruit fly</name>
    <name type="synonym">Tephritis capitata</name>
    <dbReference type="NCBI Taxonomy" id="7213"/>
    <lineage>
        <taxon>Eukaryota</taxon>
        <taxon>Metazoa</taxon>
        <taxon>Ecdysozoa</taxon>
        <taxon>Arthropoda</taxon>
        <taxon>Hexapoda</taxon>
        <taxon>Insecta</taxon>
        <taxon>Pterygota</taxon>
        <taxon>Neoptera</taxon>
        <taxon>Endopterygota</taxon>
        <taxon>Diptera</taxon>
        <taxon>Brachycera</taxon>
        <taxon>Muscomorpha</taxon>
        <taxon>Tephritoidea</taxon>
        <taxon>Tephritidae</taxon>
        <taxon>Ceratitis</taxon>
        <taxon>Ceratitis</taxon>
    </lineage>
</organism>
<gene>
    <name evidence="1" type="ORF">CCAP1982_LOCUS22105</name>
</gene>
<dbReference type="AlphaFoldDB" id="A0A811VIM7"/>
<accession>A0A811VIM7</accession>
<sequence>MTSVAKECREPVELFFASRQRGLRKESGIQSKNRKEIAFDLRELKLHLKFHHVHNWFISSYRWRFMAFRPYVSLCQIDTNSNCVKYQDEPSRITLSKGGVIVSLSDCTLQQRQTRKTFSNHFAVK</sequence>
<proteinExistence type="predicted"/>
<name>A0A811VIM7_CERCA</name>